<evidence type="ECO:0000313" key="8">
    <source>
        <dbReference type="Proteomes" id="UP001589627"/>
    </source>
</evidence>
<protein>
    <submittedName>
        <fullName evidence="7">BTAD domain-containing putative transcriptional regulator</fullName>
    </submittedName>
</protein>
<dbReference type="Pfam" id="PF00486">
    <property type="entry name" value="Trans_reg_C"/>
    <property type="match status" value="1"/>
</dbReference>
<sequence length="272" mass="29548">MSDRVMFGLLGPLEAWSGEVRLDLGPPKRRVLLTRLLVEDGHPVSADRLCDDLWEGRPPAGAVSSIHSHISRLRAVLEPGRTRRGQGTVLVSGPAGYTLNAPPDTRDSTRFEQSVTHARELLSQGRLDDARHEIENGLGLWRGAALADAANHAFAAREISRLEEIRMAAGELSATVLLQQHEYDRAALVAEELTTRSPLREAAWAQLMRALYLAGRPAEALRRYEAIRTLLADELGAVPGPELSGVHVSVLRQDLTAPEPVRPAAADVSPGV</sequence>
<dbReference type="InterPro" id="IPR001867">
    <property type="entry name" value="OmpR/PhoB-type_DNA-bd"/>
</dbReference>
<dbReference type="SMART" id="SM00862">
    <property type="entry name" value="Trans_reg_C"/>
    <property type="match status" value="1"/>
</dbReference>
<proteinExistence type="inferred from homology"/>
<keyword evidence="8" id="KW-1185">Reference proteome</keyword>
<keyword evidence="4" id="KW-0804">Transcription</keyword>
<dbReference type="PANTHER" id="PTHR35807">
    <property type="entry name" value="TRANSCRIPTIONAL REGULATOR REDD-RELATED"/>
    <property type="match status" value="1"/>
</dbReference>
<evidence type="ECO:0000259" key="6">
    <source>
        <dbReference type="PROSITE" id="PS51755"/>
    </source>
</evidence>
<reference evidence="7 8" key="1">
    <citation type="submission" date="2024-09" db="EMBL/GenBank/DDBJ databases">
        <authorList>
            <person name="Sun Q."/>
            <person name="Mori K."/>
        </authorList>
    </citation>
    <scope>NUCLEOTIDE SEQUENCE [LARGE SCALE GENOMIC DNA]</scope>
    <source>
        <strain evidence="7 8">TBRC 0563</strain>
    </source>
</reference>
<evidence type="ECO:0000256" key="4">
    <source>
        <dbReference type="ARBA" id="ARBA00023163"/>
    </source>
</evidence>
<dbReference type="Pfam" id="PF03704">
    <property type="entry name" value="BTAD"/>
    <property type="match status" value="1"/>
</dbReference>
<gene>
    <name evidence="7" type="ORF">ACFFNX_16540</name>
</gene>
<evidence type="ECO:0000256" key="1">
    <source>
        <dbReference type="ARBA" id="ARBA00005820"/>
    </source>
</evidence>
<dbReference type="Gene3D" id="1.10.10.10">
    <property type="entry name" value="Winged helix-like DNA-binding domain superfamily/Winged helix DNA-binding domain"/>
    <property type="match status" value="1"/>
</dbReference>
<keyword evidence="2" id="KW-0805">Transcription regulation</keyword>
<dbReference type="SUPFAM" id="SSF46894">
    <property type="entry name" value="C-terminal effector domain of the bipartite response regulators"/>
    <property type="match status" value="1"/>
</dbReference>
<dbReference type="InterPro" id="IPR005158">
    <property type="entry name" value="BTAD"/>
</dbReference>
<dbReference type="PROSITE" id="PS51755">
    <property type="entry name" value="OMPR_PHOB"/>
    <property type="match status" value="1"/>
</dbReference>
<evidence type="ECO:0000256" key="5">
    <source>
        <dbReference type="PROSITE-ProRule" id="PRU01091"/>
    </source>
</evidence>
<comment type="caution">
    <text evidence="7">The sequence shown here is derived from an EMBL/GenBank/DDBJ whole genome shotgun (WGS) entry which is preliminary data.</text>
</comment>
<dbReference type="Proteomes" id="UP001589627">
    <property type="component" value="Unassembled WGS sequence"/>
</dbReference>
<dbReference type="SUPFAM" id="SSF48452">
    <property type="entry name" value="TPR-like"/>
    <property type="match status" value="1"/>
</dbReference>
<dbReference type="CDD" id="cd15831">
    <property type="entry name" value="BTAD"/>
    <property type="match status" value="1"/>
</dbReference>
<accession>A0ABV5YFI9</accession>
<dbReference type="SMART" id="SM01043">
    <property type="entry name" value="BTAD"/>
    <property type="match status" value="1"/>
</dbReference>
<name>A0ABV5YFI9_9ACTN</name>
<dbReference type="EMBL" id="JBHLZP010000105">
    <property type="protein sequence ID" value="MFB9833798.1"/>
    <property type="molecule type" value="Genomic_DNA"/>
</dbReference>
<dbReference type="PANTHER" id="PTHR35807:SF1">
    <property type="entry name" value="TRANSCRIPTIONAL REGULATOR REDD"/>
    <property type="match status" value="1"/>
</dbReference>
<dbReference type="InterPro" id="IPR011990">
    <property type="entry name" value="TPR-like_helical_dom_sf"/>
</dbReference>
<comment type="similarity">
    <text evidence="1">Belongs to the AfsR/DnrI/RedD regulatory family.</text>
</comment>
<organism evidence="7 8">
    <name type="scientific">Actinoallomurus acaciae</name>
    <dbReference type="NCBI Taxonomy" id="502577"/>
    <lineage>
        <taxon>Bacteria</taxon>
        <taxon>Bacillati</taxon>
        <taxon>Actinomycetota</taxon>
        <taxon>Actinomycetes</taxon>
        <taxon>Streptosporangiales</taxon>
        <taxon>Thermomonosporaceae</taxon>
        <taxon>Actinoallomurus</taxon>
    </lineage>
</organism>
<dbReference type="Gene3D" id="1.25.40.10">
    <property type="entry name" value="Tetratricopeptide repeat domain"/>
    <property type="match status" value="1"/>
</dbReference>
<evidence type="ECO:0000256" key="2">
    <source>
        <dbReference type="ARBA" id="ARBA00023015"/>
    </source>
</evidence>
<dbReference type="InterPro" id="IPR051677">
    <property type="entry name" value="AfsR-DnrI-RedD_regulator"/>
</dbReference>
<feature type="DNA-binding region" description="OmpR/PhoB-type" evidence="5">
    <location>
        <begin position="1"/>
        <end position="101"/>
    </location>
</feature>
<evidence type="ECO:0000256" key="3">
    <source>
        <dbReference type="ARBA" id="ARBA00023125"/>
    </source>
</evidence>
<keyword evidence="3 5" id="KW-0238">DNA-binding</keyword>
<feature type="domain" description="OmpR/PhoB-type" evidence="6">
    <location>
        <begin position="1"/>
        <end position="101"/>
    </location>
</feature>
<dbReference type="InterPro" id="IPR036388">
    <property type="entry name" value="WH-like_DNA-bd_sf"/>
</dbReference>
<dbReference type="RefSeq" id="WP_378202138.1">
    <property type="nucleotide sequence ID" value="NZ_JBHLZP010000105.1"/>
</dbReference>
<feature type="non-terminal residue" evidence="7">
    <location>
        <position position="272"/>
    </location>
</feature>
<dbReference type="InterPro" id="IPR016032">
    <property type="entry name" value="Sig_transdc_resp-reg_C-effctor"/>
</dbReference>
<evidence type="ECO:0000313" key="7">
    <source>
        <dbReference type="EMBL" id="MFB9833798.1"/>
    </source>
</evidence>